<keyword evidence="3 6" id="KW-0812">Transmembrane</keyword>
<evidence type="ECO:0000256" key="4">
    <source>
        <dbReference type="ARBA" id="ARBA00022989"/>
    </source>
</evidence>
<keyword evidence="4 6" id="KW-1133">Transmembrane helix</keyword>
<keyword evidence="2" id="KW-1003">Cell membrane</keyword>
<dbReference type="Pfam" id="PF13440">
    <property type="entry name" value="Polysacc_synt_3"/>
    <property type="match status" value="1"/>
</dbReference>
<evidence type="ECO:0000256" key="1">
    <source>
        <dbReference type="ARBA" id="ARBA00004651"/>
    </source>
</evidence>
<feature type="transmembrane region" description="Helical" evidence="6">
    <location>
        <begin position="182"/>
        <end position="203"/>
    </location>
</feature>
<feature type="transmembrane region" description="Helical" evidence="6">
    <location>
        <begin position="390"/>
        <end position="413"/>
    </location>
</feature>
<evidence type="ECO:0000256" key="5">
    <source>
        <dbReference type="ARBA" id="ARBA00023136"/>
    </source>
</evidence>
<sequence length="480" mass="54775">MDKENFKRLNLKDALKLFFSFSIGVWIQAIINFFSIPIITFLISPEEFGKSTMYSTVYSFLLVIILAGFDQSFIRSFYEVKENERSVLFWTSLFPPITIVLIISLLLFRFNESLALFLIGDRSHPMAALVSLSLITGLLQTYKLAVIRMQKKGFLYSLVFVIQSVVNVGVTILYALAFGRNFYAIVWGQIFGNVTSFLVGTIFEHTNLLPVKIDFDLLKKLAIYALPLLPSALLWWLFQWVSRIFLRTYSTFTELGYFGVAFKLSYVMYLINSGFQNFWFPVAYETYEKDRENKKLFIDAAKVISFVMILFALMVIGLKDVLFYIMAKDYRPASRVLPFLLFPPVFSSILAVTARGINFLKKTYWFIVSDGICLLINSVLNFLLVRPLGARGSAVSMGISFIVLFTIETFISMQLYPVKYPLKKIYLAIGSLLITGLVATFVEDNLIAGLTSLLAIFALCIVYFDLVKSGFKEVRKILKT</sequence>
<reference evidence="7" key="1">
    <citation type="journal article" date="2020" name="mSystems">
        <title>Genome- and Community-Level Interaction Insights into Carbon Utilization and Element Cycling Functions of Hydrothermarchaeota in Hydrothermal Sediment.</title>
        <authorList>
            <person name="Zhou Z."/>
            <person name="Liu Y."/>
            <person name="Xu W."/>
            <person name="Pan J."/>
            <person name="Luo Z.H."/>
            <person name="Li M."/>
        </authorList>
    </citation>
    <scope>NUCLEOTIDE SEQUENCE [LARGE SCALE GENOMIC DNA]</scope>
    <source>
        <strain evidence="7">SpSt-69</strain>
    </source>
</reference>
<keyword evidence="5 6" id="KW-0472">Membrane</keyword>
<dbReference type="InterPro" id="IPR050833">
    <property type="entry name" value="Poly_Biosynth_Transport"/>
</dbReference>
<dbReference type="PANTHER" id="PTHR30250:SF11">
    <property type="entry name" value="O-ANTIGEN TRANSPORTER-RELATED"/>
    <property type="match status" value="1"/>
</dbReference>
<comment type="caution">
    <text evidence="7">The sequence shown here is derived from an EMBL/GenBank/DDBJ whole genome shotgun (WGS) entry which is preliminary data.</text>
</comment>
<organism evidence="7">
    <name type="scientific">candidate division WOR-3 bacterium</name>
    <dbReference type="NCBI Taxonomy" id="2052148"/>
    <lineage>
        <taxon>Bacteria</taxon>
        <taxon>Bacteria division WOR-3</taxon>
    </lineage>
</organism>
<name>A0A7V4E4X8_UNCW3</name>
<gene>
    <name evidence="7" type="ORF">ENU66_00110</name>
</gene>
<feature type="transmembrane region" description="Helical" evidence="6">
    <location>
        <begin position="296"/>
        <end position="316"/>
    </location>
</feature>
<feature type="transmembrane region" description="Helical" evidence="6">
    <location>
        <begin position="448"/>
        <end position="467"/>
    </location>
</feature>
<feature type="transmembrane region" description="Helical" evidence="6">
    <location>
        <begin position="224"/>
        <end position="246"/>
    </location>
</feature>
<dbReference type="PANTHER" id="PTHR30250">
    <property type="entry name" value="PST FAMILY PREDICTED COLANIC ACID TRANSPORTER"/>
    <property type="match status" value="1"/>
</dbReference>
<feature type="transmembrane region" description="Helical" evidence="6">
    <location>
        <begin position="123"/>
        <end position="142"/>
    </location>
</feature>
<feature type="transmembrane region" description="Helical" evidence="6">
    <location>
        <begin position="86"/>
        <end position="108"/>
    </location>
</feature>
<accession>A0A7V4E4X8</accession>
<dbReference type="AlphaFoldDB" id="A0A7V4E4X8"/>
<comment type="subcellular location">
    <subcellularLocation>
        <location evidence="1">Cell membrane</location>
        <topology evidence="1">Multi-pass membrane protein</topology>
    </subcellularLocation>
</comment>
<dbReference type="EMBL" id="DTDJ01000002">
    <property type="protein sequence ID" value="HGL16739.1"/>
    <property type="molecule type" value="Genomic_DNA"/>
</dbReference>
<evidence type="ECO:0000256" key="6">
    <source>
        <dbReference type="SAM" id="Phobius"/>
    </source>
</evidence>
<protein>
    <submittedName>
        <fullName evidence="7">Lipopolysaccharide biosynthesis protein</fullName>
    </submittedName>
</protein>
<evidence type="ECO:0000313" key="7">
    <source>
        <dbReference type="EMBL" id="HGL16739.1"/>
    </source>
</evidence>
<feature type="transmembrane region" description="Helical" evidence="6">
    <location>
        <begin position="55"/>
        <end position="74"/>
    </location>
</feature>
<evidence type="ECO:0000256" key="2">
    <source>
        <dbReference type="ARBA" id="ARBA00022475"/>
    </source>
</evidence>
<feature type="transmembrane region" description="Helical" evidence="6">
    <location>
        <begin position="364"/>
        <end position="384"/>
    </location>
</feature>
<feature type="transmembrane region" description="Helical" evidence="6">
    <location>
        <begin position="154"/>
        <end position="176"/>
    </location>
</feature>
<feature type="transmembrane region" description="Helical" evidence="6">
    <location>
        <begin position="21"/>
        <end position="43"/>
    </location>
</feature>
<evidence type="ECO:0000256" key="3">
    <source>
        <dbReference type="ARBA" id="ARBA00022692"/>
    </source>
</evidence>
<dbReference type="GO" id="GO:0005886">
    <property type="term" value="C:plasma membrane"/>
    <property type="evidence" value="ECO:0007669"/>
    <property type="project" value="UniProtKB-SubCell"/>
</dbReference>
<proteinExistence type="predicted"/>
<feature type="transmembrane region" description="Helical" evidence="6">
    <location>
        <begin position="336"/>
        <end position="357"/>
    </location>
</feature>
<feature type="transmembrane region" description="Helical" evidence="6">
    <location>
        <begin position="425"/>
        <end position="442"/>
    </location>
</feature>